<dbReference type="InterPro" id="IPR010982">
    <property type="entry name" value="Lambda_DNA-bd_dom_sf"/>
</dbReference>
<feature type="compositionally biased region" description="Low complexity" evidence="1">
    <location>
        <begin position="166"/>
        <end position="183"/>
    </location>
</feature>
<feature type="compositionally biased region" description="Low complexity" evidence="1">
    <location>
        <begin position="204"/>
        <end position="217"/>
    </location>
</feature>
<dbReference type="PANTHER" id="PTHR34475:SF1">
    <property type="entry name" value="CYTOSKELETON PROTEIN RODZ"/>
    <property type="match status" value="1"/>
</dbReference>
<dbReference type="PANTHER" id="PTHR34475">
    <property type="match status" value="1"/>
</dbReference>
<keyword evidence="2" id="KW-0472">Membrane</keyword>
<evidence type="ECO:0000256" key="2">
    <source>
        <dbReference type="SAM" id="Phobius"/>
    </source>
</evidence>
<proteinExistence type="predicted"/>
<dbReference type="InterPro" id="IPR025194">
    <property type="entry name" value="RodZ-like_C"/>
</dbReference>
<reference evidence="4 5" key="1">
    <citation type="submission" date="2016-06" db="EMBL/GenBank/DDBJ databases">
        <authorList>
            <person name="Kjaerup R.B."/>
            <person name="Dalgaard T.S."/>
            <person name="Juul-Madsen H.R."/>
        </authorList>
    </citation>
    <scope>NUCLEOTIDE SEQUENCE [LARGE SCALE GENOMIC DNA]</scope>
    <source>
        <strain evidence="4 5">CECT 8886</strain>
    </source>
</reference>
<name>A0A1A8TC57_9GAMM</name>
<dbReference type="Pfam" id="PF13413">
    <property type="entry name" value="HTH_25"/>
    <property type="match status" value="1"/>
</dbReference>
<keyword evidence="5" id="KW-1185">Reference proteome</keyword>
<evidence type="ECO:0000256" key="1">
    <source>
        <dbReference type="SAM" id="MobiDB-lite"/>
    </source>
</evidence>
<dbReference type="RefSeq" id="WP_245659052.1">
    <property type="nucleotide sequence ID" value="NZ_FLOB01000002.1"/>
</dbReference>
<keyword evidence="2" id="KW-1133">Transmembrane helix</keyword>
<dbReference type="Gene3D" id="1.10.260.40">
    <property type="entry name" value="lambda repressor-like DNA-binding domains"/>
    <property type="match status" value="1"/>
</dbReference>
<dbReference type="AlphaFoldDB" id="A0A1A8TC57"/>
<sequence length="361" mass="39004">MTTEFKADVPNVEKSQIDKPTVDINIGNRLKAKRAERGFDEREVATELKLPIDQVRALESNNFAYFRSKTFARGYLKAYCRFLEMDQAEILIAFDAMQSGAETTIKPVDKVINKQTKFGDPIVMLVSAVIIAVLIFLAVWWPSFSSKNSAAIDKNPPVANSSQAKTSPPSTVSSPVADSTPPALDALNEQDVDSDTAAKTGDTDISQSKAAAASAADESTDAKVHTQKDDGVTTGMSAETIALLENSGVNAKKVEQETKAVATADLSQPSANGELAKPAPTYTNDIEATFDADCWVEVRDSTGKILYSGVKNAGDKLDLTGTPPYRVVLGYARGVSSFDYKGKSFDFSSYTHKDLARFELK</sequence>
<feature type="transmembrane region" description="Helical" evidence="2">
    <location>
        <begin position="122"/>
        <end position="141"/>
    </location>
</feature>
<dbReference type="InterPro" id="IPR050400">
    <property type="entry name" value="Bact_Cytoskel_RodZ"/>
</dbReference>
<dbReference type="STRING" id="1792290.MSP8886_01545"/>
<dbReference type="EMBL" id="FLOB01000002">
    <property type="protein sequence ID" value="SBS29424.1"/>
    <property type="molecule type" value="Genomic_DNA"/>
</dbReference>
<feature type="domain" description="Cytoskeleton protein RodZ-like C-terminal" evidence="3">
    <location>
        <begin position="289"/>
        <end position="359"/>
    </location>
</feature>
<evidence type="ECO:0000259" key="3">
    <source>
        <dbReference type="Pfam" id="PF13464"/>
    </source>
</evidence>
<accession>A0A1A8TC57</accession>
<gene>
    <name evidence="4" type="primary">rodZ</name>
    <name evidence="4" type="ORF">MSP8886_01545</name>
</gene>
<keyword evidence="2" id="KW-0812">Transmembrane</keyword>
<dbReference type="Proteomes" id="UP000092544">
    <property type="component" value="Unassembled WGS sequence"/>
</dbReference>
<dbReference type="GO" id="GO:0003677">
    <property type="term" value="F:DNA binding"/>
    <property type="evidence" value="ECO:0007669"/>
    <property type="project" value="InterPro"/>
</dbReference>
<organism evidence="4 5">
    <name type="scientific">Marinomonas spartinae</name>
    <dbReference type="NCBI Taxonomy" id="1792290"/>
    <lineage>
        <taxon>Bacteria</taxon>
        <taxon>Pseudomonadati</taxon>
        <taxon>Pseudomonadota</taxon>
        <taxon>Gammaproteobacteria</taxon>
        <taxon>Oceanospirillales</taxon>
        <taxon>Oceanospirillaceae</taxon>
        <taxon>Marinomonas</taxon>
    </lineage>
</organism>
<protein>
    <submittedName>
        <fullName evidence="4">Cytoskeleton protein RodZ</fullName>
    </submittedName>
</protein>
<feature type="compositionally biased region" description="Basic and acidic residues" evidence="1">
    <location>
        <begin position="220"/>
        <end position="231"/>
    </location>
</feature>
<evidence type="ECO:0000313" key="5">
    <source>
        <dbReference type="Proteomes" id="UP000092544"/>
    </source>
</evidence>
<evidence type="ECO:0000313" key="4">
    <source>
        <dbReference type="EMBL" id="SBS29424.1"/>
    </source>
</evidence>
<feature type="region of interest" description="Disordered" evidence="1">
    <location>
        <begin position="155"/>
        <end position="233"/>
    </location>
</feature>
<dbReference type="Pfam" id="PF13464">
    <property type="entry name" value="RodZ_C"/>
    <property type="match status" value="1"/>
</dbReference>